<evidence type="ECO:0000313" key="2">
    <source>
        <dbReference type="Proteomes" id="UP000008983"/>
    </source>
</evidence>
<proteinExistence type="predicted"/>
<organism evidence="1 2">
    <name type="scientific">Ichthyophthirius multifiliis</name>
    <name type="common">White spot disease agent</name>
    <name type="synonym">Ich</name>
    <dbReference type="NCBI Taxonomy" id="5932"/>
    <lineage>
        <taxon>Eukaryota</taxon>
        <taxon>Sar</taxon>
        <taxon>Alveolata</taxon>
        <taxon>Ciliophora</taxon>
        <taxon>Intramacronucleata</taxon>
        <taxon>Oligohymenophorea</taxon>
        <taxon>Hymenostomatida</taxon>
        <taxon>Ophryoglenina</taxon>
        <taxon>Ichthyophthirius</taxon>
    </lineage>
</organism>
<reference evidence="1 2" key="1">
    <citation type="submission" date="2011-07" db="EMBL/GenBank/DDBJ databases">
        <authorList>
            <person name="Coyne R."/>
            <person name="Brami D."/>
            <person name="Johnson J."/>
            <person name="Hostetler J."/>
            <person name="Hannick L."/>
            <person name="Clark T."/>
            <person name="Cassidy-Hanley D."/>
            <person name="Inman J."/>
        </authorList>
    </citation>
    <scope>NUCLEOTIDE SEQUENCE [LARGE SCALE GENOMIC DNA]</scope>
    <source>
        <strain evidence="1 2">G5</strain>
    </source>
</reference>
<dbReference type="EMBL" id="GL983925">
    <property type="protein sequence ID" value="EGR30973.1"/>
    <property type="molecule type" value="Genomic_DNA"/>
</dbReference>
<sequence>MQWHIQVKKMVIKLIHYQYKRTKPKRHGKVHEQDNIRLRQLFAFITDLMFIMFYCNLHKKKVFRIQSFIQEMVGAVVFQIVNINLQGNQIIFQKSYFFQVKEKTQ</sequence>
<name>G0QUW8_ICHMU</name>
<dbReference type="RefSeq" id="XP_004034459.1">
    <property type="nucleotide sequence ID" value="XM_004034411.1"/>
</dbReference>
<dbReference type="AlphaFoldDB" id="G0QUW8"/>
<evidence type="ECO:0000313" key="1">
    <source>
        <dbReference type="EMBL" id="EGR30973.1"/>
    </source>
</evidence>
<dbReference type="Proteomes" id="UP000008983">
    <property type="component" value="Unassembled WGS sequence"/>
</dbReference>
<accession>G0QUW8</accession>
<dbReference type="InParanoid" id="G0QUW8"/>
<keyword evidence="2" id="KW-1185">Reference proteome</keyword>
<protein>
    <submittedName>
        <fullName evidence="1">Uncharacterized protein</fullName>
    </submittedName>
</protein>
<gene>
    <name evidence="1" type="ORF">IMG5_119880</name>
</gene>
<dbReference type="GeneID" id="14907098"/>